<proteinExistence type="predicted"/>
<evidence type="ECO:0000313" key="2">
    <source>
        <dbReference type="Proteomes" id="UP000575898"/>
    </source>
</evidence>
<keyword evidence="2" id="KW-1185">Reference proteome</keyword>
<dbReference type="RefSeq" id="WP_184035846.1">
    <property type="nucleotide sequence ID" value="NZ_JACHHY010000004.1"/>
</dbReference>
<comment type="caution">
    <text evidence="1">The sequence shown here is derived from an EMBL/GenBank/DDBJ whole genome shotgun (WGS) entry which is preliminary data.</text>
</comment>
<organism evidence="1 2">
    <name type="scientific">Chitinivorax tropicus</name>
    <dbReference type="NCBI Taxonomy" id="714531"/>
    <lineage>
        <taxon>Bacteria</taxon>
        <taxon>Pseudomonadati</taxon>
        <taxon>Pseudomonadota</taxon>
        <taxon>Betaproteobacteria</taxon>
        <taxon>Chitinivorax</taxon>
    </lineage>
</organism>
<reference evidence="1 2" key="1">
    <citation type="submission" date="2020-08" db="EMBL/GenBank/DDBJ databases">
        <title>Genomic Encyclopedia of Type Strains, Phase IV (KMG-IV): sequencing the most valuable type-strain genomes for metagenomic binning, comparative biology and taxonomic classification.</title>
        <authorList>
            <person name="Goeker M."/>
        </authorList>
    </citation>
    <scope>NUCLEOTIDE SEQUENCE [LARGE SCALE GENOMIC DNA]</scope>
    <source>
        <strain evidence="1 2">DSM 27165</strain>
    </source>
</reference>
<dbReference type="EMBL" id="JACHHY010000004">
    <property type="protein sequence ID" value="MBB5017680.1"/>
    <property type="molecule type" value="Genomic_DNA"/>
</dbReference>
<gene>
    <name evidence="1" type="ORF">HNQ59_000949</name>
</gene>
<sequence length="157" mass="17789">MWAPSEQEPFFTPSVARELIARCYQAMNRIETYVLALLLRQLGYIEPDVARIQLPEQLAEFPVTDGHGVNFLLTASREKGIRLHFDQTISARERNEVLVGFLTLVESVQQIVSERKLAQDTADAEMPINWWYAIDQTLTAVEGNGEPVKALGKVLFE</sequence>
<evidence type="ECO:0000313" key="1">
    <source>
        <dbReference type="EMBL" id="MBB5017680.1"/>
    </source>
</evidence>
<dbReference type="Proteomes" id="UP000575898">
    <property type="component" value="Unassembled WGS sequence"/>
</dbReference>
<protein>
    <submittedName>
        <fullName evidence="1">Uncharacterized protein</fullName>
    </submittedName>
</protein>
<name>A0A840MH09_9PROT</name>
<dbReference type="AlphaFoldDB" id="A0A840MH09"/>
<accession>A0A840MH09</accession>